<dbReference type="AlphaFoldDB" id="A0A202BDD6"/>
<sequence>MKTCTWLSFPLLALLPGLALAHIGSDAGIHHGSAFFMGFVHPFTGLDHFAAMLAVGVWSVLATRQVWAMPFAFAALLLVGGLVGFTGAAVPAVEPMIAASLLVLGLLVCARVKMALPWGMAVVGLFAVFHGIAHGGELPAGQAVAALSGMVLGTMILHVAGMGIGAFFKRRSAWYACALGGGIALLGAGYLAGVL</sequence>
<dbReference type="EMBL" id="NHOO01000004">
    <property type="protein sequence ID" value="OVE49479.1"/>
    <property type="molecule type" value="Genomic_DNA"/>
</dbReference>
<dbReference type="Proteomes" id="UP000196342">
    <property type="component" value="Unassembled WGS sequence"/>
</dbReference>
<feature type="transmembrane region" description="Helical" evidence="1">
    <location>
        <begin position="68"/>
        <end position="86"/>
    </location>
</feature>
<name>A0A202BDD6_CHRVL</name>
<dbReference type="RefSeq" id="WP_087697541.1">
    <property type="nucleotide sequence ID" value="NZ_NHOO01000004.1"/>
</dbReference>
<dbReference type="InterPro" id="IPR007038">
    <property type="entry name" value="HupE_UreJ"/>
</dbReference>
<feature type="transmembrane region" description="Helical" evidence="1">
    <location>
        <begin position="92"/>
        <end position="110"/>
    </location>
</feature>
<keyword evidence="4" id="KW-1185">Reference proteome</keyword>
<comment type="caution">
    <text evidence="3">The sequence shown here is derived from an EMBL/GenBank/DDBJ whole genome shotgun (WGS) entry which is preliminary data.</text>
</comment>
<feature type="transmembrane region" description="Helical" evidence="1">
    <location>
        <begin position="45"/>
        <end position="61"/>
    </location>
</feature>
<feature type="transmembrane region" description="Helical" evidence="1">
    <location>
        <begin position="115"/>
        <end position="133"/>
    </location>
</feature>
<protein>
    <submittedName>
        <fullName evidence="3">Urease accessory protein UreJ</fullName>
    </submittedName>
</protein>
<feature type="transmembrane region" description="Helical" evidence="1">
    <location>
        <begin position="173"/>
        <end position="192"/>
    </location>
</feature>
<feature type="signal peptide" evidence="2">
    <location>
        <begin position="1"/>
        <end position="21"/>
    </location>
</feature>
<feature type="chain" id="PRO_5013143297" evidence="2">
    <location>
        <begin position="22"/>
        <end position="195"/>
    </location>
</feature>
<dbReference type="Pfam" id="PF04955">
    <property type="entry name" value="HupE_UreJ"/>
    <property type="match status" value="1"/>
</dbReference>
<keyword evidence="1" id="KW-0812">Transmembrane</keyword>
<reference evidence="3 4" key="1">
    <citation type="submission" date="2017-05" db="EMBL/GenBank/DDBJ databases">
        <title>Chromobacterium violaceum GHPS1 isolated from Hydrocarbon polluted soil in French Guiana display an awesome secondary metabolite arsenal and a battery of drug and heavy-metal-resistance and detoxification of xenobiotics proteins.</title>
        <authorList>
            <person name="Belbahri L."/>
        </authorList>
    </citation>
    <scope>NUCLEOTIDE SEQUENCE [LARGE SCALE GENOMIC DNA]</scope>
    <source>
        <strain evidence="3 4">GHPS1</strain>
    </source>
</reference>
<proteinExistence type="predicted"/>
<gene>
    <name evidence="3" type="ORF">CBW21_06255</name>
</gene>
<evidence type="ECO:0000313" key="4">
    <source>
        <dbReference type="Proteomes" id="UP000196342"/>
    </source>
</evidence>
<keyword evidence="1" id="KW-1133">Transmembrane helix</keyword>
<feature type="transmembrane region" description="Helical" evidence="1">
    <location>
        <begin position="145"/>
        <end position="168"/>
    </location>
</feature>
<dbReference type="PIRSF" id="PIRSF016919">
    <property type="entry name" value="HupE_UreJ"/>
    <property type="match status" value="1"/>
</dbReference>
<evidence type="ECO:0000313" key="3">
    <source>
        <dbReference type="EMBL" id="OVE49479.1"/>
    </source>
</evidence>
<evidence type="ECO:0000256" key="1">
    <source>
        <dbReference type="SAM" id="Phobius"/>
    </source>
</evidence>
<keyword evidence="2" id="KW-0732">Signal</keyword>
<evidence type="ECO:0000256" key="2">
    <source>
        <dbReference type="SAM" id="SignalP"/>
    </source>
</evidence>
<accession>A0A202BDD6</accession>
<keyword evidence="1" id="KW-0472">Membrane</keyword>
<organism evidence="3 4">
    <name type="scientific">Chromobacterium violaceum</name>
    <dbReference type="NCBI Taxonomy" id="536"/>
    <lineage>
        <taxon>Bacteria</taxon>
        <taxon>Pseudomonadati</taxon>
        <taxon>Pseudomonadota</taxon>
        <taxon>Betaproteobacteria</taxon>
        <taxon>Neisseriales</taxon>
        <taxon>Chromobacteriaceae</taxon>
        <taxon>Chromobacterium</taxon>
    </lineage>
</organism>